<proteinExistence type="predicted"/>
<comment type="caution">
    <text evidence="3">The sequence shown here is derived from an EMBL/GenBank/DDBJ whole genome shotgun (WGS) entry which is preliminary data.</text>
</comment>
<evidence type="ECO:0000256" key="1">
    <source>
        <dbReference type="SAM" id="Phobius"/>
    </source>
</evidence>
<feature type="transmembrane region" description="Helical" evidence="1">
    <location>
        <begin position="6"/>
        <end position="26"/>
    </location>
</feature>
<evidence type="ECO:0000313" key="2">
    <source>
        <dbReference type="EMBL" id="GBM93940.1"/>
    </source>
</evidence>
<keyword evidence="1" id="KW-1133">Transmembrane helix</keyword>
<keyword evidence="5" id="KW-1185">Reference proteome</keyword>
<evidence type="ECO:0000313" key="5">
    <source>
        <dbReference type="Proteomes" id="UP000499080"/>
    </source>
</evidence>
<name>A0A4Y2JXI1_ARAVE</name>
<keyword evidence="1" id="KW-0812">Transmembrane</keyword>
<gene>
    <name evidence="4" type="ORF">AVEN_138393_1</name>
    <name evidence="2" type="ORF">AVEN_268188_1</name>
    <name evidence="3" type="ORF">AVEN_41259_1</name>
</gene>
<dbReference type="AlphaFoldDB" id="A0A4Y2JXI1"/>
<keyword evidence="1" id="KW-0472">Membrane</keyword>
<accession>A0A4Y2JXI1</accession>
<dbReference type="Proteomes" id="UP000499080">
    <property type="component" value="Unassembled WGS sequence"/>
</dbReference>
<dbReference type="EMBL" id="BGPR01191977">
    <property type="protein sequence ID" value="GBM93972.1"/>
    <property type="molecule type" value="Genomic_DNA"/>
</dbReference>
<sequence length="53" mass="5859">MRIQGLGYLILAYMRLCYGVYNAVLFTGSSEVFKNTAPQALHGNVSSSESEDR</sequence>
<protein>
    <submittedName>
        <fullName evidence="3">Uncharacterized protein</fullName>
    </submittedName>
</protein>
<evidence type="ECO:0000313" key="4">
    <source>
        <dbReference type="EMBL" id="GBM94013.1"/>
    </source>
</evidence>
<reference evidence="3 5" key="1">
    <citation type="journal article" date="2019" name="Sci. Rep.">
        <title>Orb-weaving spider Araneus ventricosus genome elucidates the spidroin gene catalogue.</title>
        <authorList>
            <person name="Kono N."/>
            <person name="Nakamura H."/>
            <person name="Ohtoshi R."/>
            <person name="Moran D.A.P."/>
            <person name="Shinohara A."/>
            <person name="Yoshida Y."/>
            <person name="Fujiwara M."/>
            <person name="Mori M."/>
            <person name="Tomita M."/>
            <person name="Arakawa K."/>
        </authorList>
    </citation>
    <scope>NUCLEOTIDE SEQUENCE [LARGE SCALE GENOMIC DNA]</scope>
</reference>
<evidence type="ECO:0000313" key="3">
    <source>
        <dbReference type="EMBL" id="GBM93972.1"/>
    </source>
</evidence>
<dbReference type="EMBL" id="BGPR01191994">
    <property type="protein sequence ID" value="GBM94013.1"/>
    <property type="molecule type" value="Genomic_DNA"/>
</dbReference>
<dbReference type="EMBL" id="BGPR01191964">
    <property type="protein sequence ID" value="GBM93940.1"/>
    <property type="molecule type" value="Genomic_DNA"/>
</dbReference>
<feature type="non-terminal residue" evidence="3">
    <location>
        <position position="53"/>
    </location>
</feature>
<organism evidence="3 5">
    <name type="scientific">Araneus ventricosus</name>
    <name type="common">Orbweaver spider</name>
    <name type="synonym">Epeira ventricosa</name>
    <dbReference type="NCBI Taxonomy" id="182803"/>
    <lineage>
        <taxon>Eukaryota</taxon>
        <taxon>Metazoa</taxon>
        <taxon>Ecdysozoa</taxon>
        <taxon>Arthropoda</taxon>
        <taxon>Chelicerata</taxon>
        <taxon>Arachnida</taxon>
        <taxon>Araneae</taxon>
        <taxon>Araneomorphae</taxon>
        <taxon>Entelegynae</taxon>
        <taxon>Araneoidea</taxon>
        <taxon>Araneidae</taxon>
        <taxon>Araneus</taxon>
    </lineage>
</organism>